<evidence type="ECO:0000313" key="12">
    <source>
        <dbReference type="EMBL" id="SMP58949.1"/>
    </source>
</evidence>
<evidence type="ECO:0000256" key="7">
    <source>
        <dbReference type="ARBA" id="ARBA00022795"/>
    </source>
</evidence>
<accession>A0ABY1Q5U1</accession>
<sequence>MAFQFRFDSLLQLRERQRDEVGNEVGKANEAIRRVDEQIEQLQQERDQLRAQAAGVIAGQTQTGTTDATPTRPANLSVDRMLQQGRYDLQLQTEQMSLRQTRGTLMQELDRRQTLLVAAEAEVKKLERLRETRQTEHTKLQLQREQAEADDLTTARMVIARRNAARTLNGDTRS</sequence>
<evidence type="ECO:0000256" key="9">
    <source>
        <dbReference type="ARBA" id="ARBA00023136"/>
    </source>
</evidence>
<feature type="coiled-coil region" evidence="11">
    <location>
        <begin position="25"/>
        <end position="59"/>
    </location>
</feature>
<keyword evidence="9" id="KW-0472">Membrane</keyword>
<evidence type="ECO:0000256" key="5">
    <source>
        <dbReference type="ARBA" id="ARBA00022475"/>
    </source>
</evidence>
<feature type="coiled-coil region" evidence="11">
    <location>
        <begin position="109"/>
        <end position="146"/>
    </location>
</feature>
<evidence type="ECO:0000256" key="3">
    <source>
        <dbReference type="ARBA" id="ARBA00020392"/>
    </source>
</evidence>
<keyword evidence="5" id="KW-1003">Cell membrane</keyword>
<dbReference type="EMBL" id="FXUG01000006">
    <property type="protein sequence ID" value="SMP58949.1"/>
    <property type="molecule type" value="Genomic_DNA"/>
</dbReference>
<name>A0ABY1Q5U1_9BACT</name>
<dbReference type="Proteomes" id="UP001158067">
    <property type="component" value="Unassembled WGS sequence"/>
</dbReference>
<dbReference type="InterPro" id="IPR053716">
    <property type="entry name" value="Flag_assembly_chemotaxis_eff"/>
</dbReference>
<keyword evidence="12" id="KW-0969">Cilium</keyword>
<keyword evidence="12" id="KW-0966">Cell projection</keyword>
<keyword evidence="6" id="KW-0145">Chemotaxis</keyword>
<dbReference type="Gene3D" id="1.10.287.1700">
    <property type="match status" value="1"/>
</dbReference>
<keyword evidence="10" id="KW-1006">Bacterial flagellum protein export</keyword>
<comment type="subcellular location">
    <subcellularLocation>
        <location evidence="1">Cell membrane</location>
        <topology evidence="1">Peripheral membrane protein</topology>
        <orientation evidence="1">Cytoplasmic side</orientation>
    </subcellularLocation>
</comment>
<evidence type="ECO:0000256" key="4">
    <source>
        <dbReference type="ARBA" id="ARBA00022448"/>
    </source>
</evidence>
<evidence type="ECO:0000256" key="6">
    <source>
        <dbReference type="ARBA" id="ARBA00022500"/>
    </source>
</evidence>
<keyword evidence="8" id="KW-0653">Protein transport</keyword>
<dbReference type="InterPro" id="IPR012823">
    <property type="entry name" value="Flagell_FliJ"/>
</dbReference>
<keyword evidence="7" id="KW-1005">Bacterial flagellum biogenesis</keyword>
<comment type="similarity">
    <text evidence="2">Belongs to the FliJ family.</text>
</comment>
<dbReference type="Pfam" id="PF02050">
    <property type="entry name" value="FliJ"/>
    <property type="match status" value="1"/>
</dbReference>
<keyword evidence="12" id="KW-0282">Flagellum</keyword>
<reference evidence="12 13" key="1">
    <citation type="submission" date="2017-05" db="EMBL/GenBank/DDBJ databases">
        <authorList>
            <person name="Varghese N."/>
            <person name="Submissions S."/>
        </authorList>
    </citation>
    <scope>NUCLEOTIDE SEQUENCE [LARGE SCALE GENOMIC DNA]</scope>
    <source>
        <strain evidence="12 13">DSM 25457</strain>
    </source>
</reference>
<gene>
    <name evidence="12" type="ORF">SAMN06265222_106151</name>
</gene>
<evidence type="ECO:0000256" key="2">
    <source>
        <dbReference type="ARBA" id="ARBA00010004"/>
    </source>
</evidence>
<evidence type="ECO:0000256" key="10">
    <source>
        <dbReference type="ARBA" id="ARBA00023225"/>
    </source>
</evidence>
<evidence type="ECO:0000256" key="11">
    <source>
        <dbReference type="SAM" id="Coils"/>
    </source>
</evidence>
<proteinExistence type="inferred from homology"/>
<evidence type="ECO:0000313" key="13">
    <source>
        <dbReference type="Proteomes" id="UP001158067"/>
    </source>
</evidence>
<keyword evidence="4" id="KW-0813">Transport</keyword>
<evidence type="ECO:0000256" key="1">
    <source>
        <dbReference type="ARBA" id="ARBA00004413"/>
    </source>
</evidence>
<keyword evidence="13" id="KW-1185">Reference proteome</keyword>
<comment type="caution">
    <text evidence="12">The sequence shown here is derived from an EMBL/GenBank/DDBJ whole genome shotgun (WGS) entry which is preliminary data.</text>
</comment>
<keyword evidence="11" id="KW-0175">Coiled coil</keyword>
<evidence type="ECO:0000256" key="8">
    <source>
        <dbReference type="ARBA" id="ARBA00022927"/>
    </source>
</evidence>
<organism evidence="12 13">
    <name type="scientific">Neorhodopirellula lusitana</name>
    <dbReference type="NCBI Taxonomy" id="445327"/>
    <lineage>
        <taxon>Bacteria</taxon>
        <taxon>Pseudomonadati</taxon>
        <taxon>Planctomycetota</taxon>
        <taxon>Planctomycetia</taxon>
        <taxon>Pirellulales</taxon>
        <taxon>Pirellulaceae</taxon>
        <taxon>Neorhodopirellula</taxon>
    </lineage>
</organism>
<protein>
    <recommendedName>
        <fullName evidence="3">Flagellar FliJ protein</fullName>
    </recommendedName>
</protein>